<evidence type="ECO:0000313" key="2">
    <source>
        <dbReference type="EMBL" id="CAE0479108.1"/>
    </source>
</evidence>
<sequence length="318" mass="34857">MSSKRVVSDGGSAPNKRPKVQSSMRNFFGGTGVIDLTEDDNATAPHTTGTSANTSDQIDQPKPTPKYKIYCDLDGVLVDFAAGVRKLNSGKDPEDLPPHILWGSIARANRFFESAPWTKDGKELWYFLVKNSASASVGKKEVTRIQSLDILTGVPSNFQYRKQKFNWCRRELQFAFDPGSGPNDTTNSERESKTNIGAVNVTFNHVDMAAKKKQHERVSGSKLRFISTIKHNSAAASTSTTTSTSTSSASNSICSGLNVNVNIITCWSKNKYRESRRGCVLIDDRKDLGIEWTKAGGVFIHHTDTSSSIAKLQSEGII</sequence>
<protein>
    <submittedName>
        <fullName evidence="2">Uncharacterized protein</fullName>
    </submittedName>
</protein>
<organism evidence="2">
    <name type="scientific">Chaetoceros debilis</name>
    <dbReference type="NCBI Taxonomy" id="122233"/>
    <lineage>
        <taxon>Eukaryota</taxon>
        <taxon>Sar</taxon>
        <taxon>Stramenopiles</taxon>
        <taxon>Ochrophyta</taxon>
        <taxon>Bacillariophyta</taxon>
        <taxon>Coscinodiscophyceae</taxon>
        <taxon>Chaetocerotophycidae</taxon>
        <taxon>Chaetocerotales</taxon>
        <taxon>Chaetocerotaceae</taxon>
        <taxon>Chaetoceros</taxon>
    </lineage>
</organism>
<proteinExistence type="predicted"/>
<reference evidence="2" key="1">
    <citation type="submission" date="2021-01" db="EMBL/GenBank/DDBJ databases">
        <authorList>
            <person name="Corre E."/>
            <person name="Pelletier E."/>
            <person name="Niang G."/>
            <person name="Scheremetjew M."/>
            <person name="Finn R."/>
            <person name="Kale V."/>
            <person name="Holt S."/>
            <person name="Cochrane G."/>
            <person name="Meng A."/>
            <person name="Brown T."/>
            <person name="Cohen L."/>
        </authorList>
    </citation>
    <scope>NUCLEOTIDE SEQUENCE</scope>
    <source>
        <strain evidence="2">MM31A-1</strain>
    </source>
</reference>
<evidence type="ECO:0000256" key="1">
    <source>
        <dbReference type="SAM" id="MobiDB-lite"/>
    </source>
</evidence>
<dbReference type="AlphaFoldDB" id="A0A7S3QJW6"/>
<accession>A0A7S3QJW6</accession>
<feature type="compositionally biased region" description="Polar residues" evidence="1">
    <location>
        <begin position="44"/>
        <end position="58"/>
    </location>
</feature>
<name>A0A7S3QJW6_9STRA</name>
<feature type="region of interest" description="Disordered" evidence="1">
    <location>
        <begin position="1"/>
        <end position="63"/>
    </location>
</feature>
<gene>
    <name evidence="2" type="ORF">CDEB00056_LOCUS23962</name>
</gene>
<dbReference type="EMBL" id="HBIO01031269">
    <property type="protein sequence ID" value="CAE0479108.1"/>
    <property type="molecule type" value="Transcribed_RNA"/>
</dbReference>